<dbReference type="Proteomes" id="UP001183414">
    <property type="component" value="Unassembled WGS sequence"/>
</dbReference>
<organism evidence="2 3">
    <name type="scientific">Streptomyces hazeniae</name>
    <dbReference type="NCBI Taxonomy" id="3075538"/>
    <lineage>
        <taxon>Bacteria</taxon>
        <taxon>Bacillati</taxon>
        <taxon>Actinomycetota</taxon>
        <taxon>Actinomycetes</taxon>
        <taxon>Kitasatosporales</taxon>
        <taxon>Streptomycetaceae</taxon>
        <taxon>Streptomyces</taxon>
    </lineage>
</organism>
<evidence type="ECO:0000313" key="3">
    <source>
        <dbReference type="Proteomes" id="UP001183414"/>
    </source>
</evidence>
<gene>
    <name evidence="2" type="ORF">RM572_16860</name>
</gene>
<keyword evidence="3" id="KW-1185">Reference proteome</keyword>
<feature type="domain" description="BioF2-like acetyltransferase" evidence="1">
    <location>
        <begin position="190"/>
        <end position="330"/>
    </location>
</feature>
<dbReference type="EMBL" id="JAVREQ010000014">
    <property type="protein sequence ID" value="MDT0380426.1"/>
    <property type="molecule type" value="Genomic_DNA"/>
</dbReference>
<keyword evidence="2" id="KW-0808">Transferase</keyword>
<dbReference type="RefSeq" id="WP_311674181.1">
    <property type="nucleotide sequence ID" value="NZ_JAVREQ010000014.1"/>
</dbReference>
<dbReference type="InterPro" id="IPR016181">
    <property type="entry name" value="Acyl_CoA_acyltransferase"/>
</dbReference>
<dbReference type="GO" id="GO:0016746">
    <property type="term" value="F:acyltransferase activity"/>
    <property type="evidence" value="ECO:0007669"/>
    <property type="project" value="UniProtKB-KW"/>
</dbReference>
<comment type="caution">
    <text evidence="2">The sequence shown here is derived from an EMBL/GenBank/DDBJ whole genome shotgun (WGS) entry which is preliminary data.</text>
</comment>
<reference evidence="3" key="1">
    <citation type="submission" date="2023-07" db="EMBL/GenBank/DDBJ databases">
        <title>30 novel species of actinomycetes from the DSMZ collection.</title>
        <authorList>
            <person name="Nouioui I."/>
        </authorList>
    </citation>
    <scope>NUCLEOTIDE SEQUENCE [LARGE SCALE GENOMIC DNA]</scope>
    <source>
        <strain evidence="3">DSM 42041</strain>
    </source>
</reference>
<dbReference type="SUPFAM" id="SSF55729">
    <property type="entry name" value="Acyl-CoA N-acyltransferases (Nat)"/>
    <property type="match status" value="1"/>
</dbReference>
<evidence type="ECO:0000259" key="1">
    <source>
        <dbReference type="Pfam" id="PF13480"/>
    </source>
</evidence>
<sequence length="406" mass="44969">MTAITPAPIRARTASGGGTGIAVTLCRDPEQFARLAPEWDALFERCPTATPFQTHAWLHSWWLSYGTPGRLRLVLVRRGGVLVGAAPLMLAHRPFPVLVPLGGHISDFFDVLVDAGHVAEVTTALVRGLHRAMRGAVLDLREVRPGAAAERLFAQWEGPRRHRRDSVCLDLPGVPIEELFRRMPATSAKRRRAKLRKLDALGVEHRDVPVEKVPTAVATMIRLHGLQWEGRGVTPEHVRPRFAEHLTRAVSRMARTGHARICEYLVGGEVMASDMTLLSADLAGGYLDGVHPELRAKTDITSMLLRESARHTAATGRSTFSMLRGAEPYKLRWRPVEVGNQRLLMARRELRPVLAAYAGLRTARAAAVREARERVPALLEWRSRLDEARSGGVRAVLRGVRAGERN</sequence>
<proteinExistence type="predicted"/>
<keyword evidence="2" id="KW-0012">Acyltransferase</keyword>
<protein>
    <submittedName>
        <fullName evidence="2">GNAT family N-acetyltransferase</fullName>
        <ecNumber evidence="2">2.3.1.-</ecNumber>
    </submittedName>
</protein>
<accession>A0ABU2NTV8</accession>
<evidence type="ECO:0000313" key="2">
    <source>
        <dbReference type="EMBL" id="MDT0380426.1"/>
    </source>
</evidence>
<dbReference type="EC" id="2.3.1.-" evidence="2"/>
<dbReference type="Pfam" id="PF13480">
    <property type="entry name" value="Acetyltransf_6"/>
    <property type="match status" value="1"/>
</dbReference>
<name>A0ABU2NTV8_9ACTN</name>
<dbReference type="InterPro" id="IPR038740">
    <property type="entry name" value="BioF2-like_GNAT_dom"/>
</dbReference>